<feature type="region of interest" description="Disordered" evidence="1">
    <location>
        <begin position="60"/>
        <end position="133"/>
    </location>
</feature>
<gene>
    <name evidence="2" type="ORF">NDU88_000537</name>
</gene>
<dbReference type="EMBL" id="JANPWB010000016">
    <property type="protein sequence ID" value="KAJ1080318.1"/>
    <property type="molecule type" value="Genomic_DNA"/>
</dbReference>
<dbReference type="Proteomes" id="UP001066276">
    <property type="component" value="Chromosome 12"/>
</dbReference>
<comment type="caution">
    <text evidence="2">The sequence shown here is derived from an EMBL/GenBank/DDBJ whole genome shotgun (WGS) entry which is preliminary data.</text>
</comment>
<evidence type="ECO:0000313" key="2">
    <source>
        <dbReference type="EMBL" id="KAJ1080318.1"/>
    </source>
</evidence>
<sequence>MQGLTKQKQVISPCPLLQADLVSTYVCETCFCIQHCLHSERPHARERVALARLPAQLGPWRRCTSHDNNRKTALASSDGYGQPGMASQKHSKKEGSFKDLFTKTPAKKKSQPGAPEGESGDAAGPGLSESDGAPLTRAFMEQLFRSLWEDFATPKQEIAADIKYLKSEVINLGQRMDTIEKRHNAREEEMDCHRRELITFQDKNQDLQF</sequence>
<reference evidence="2" key="1">
    <citation type="journal article" date="2022" name="bioRxiv">
        <title>Sequencing and chromosome-scale assembly of the giantPleurodeles waltlgenome.</title>
        <authorList>
            <person name="Brown T."/>
            <person name="Elewa A."/>
            <person name="Iarovenko S."/>
            <person name="Subramanian E."/>
            <person name="Araus A.J."/>
            <person name="Petzold A."/>
            <person name="Susuki M."/>
            <person name="Suzuki K.-i.T."/>
            <person name="Hayashi T."/>
            <person name="Toyoda A."/>
            <person name="Oliveira C."/>
            <person name="Osipova E."/>
            <person name="Leigh N.D."/>
            <person name="Simon A."/>
            <person name="Yun M.H."/>
        </authorList>
    </citation>
    <scope>NUCLEOTIDE SEQUENCE</scope>
    <source>
        <strain evidence="2">20211129_DDA</strain>
        <tissue evidence="2">Liver</tissue>
    </source>
</reference>
<organism evidence="2 3">
    <name type="scientific">Pleurodeles waltl</name>
    <name type="common">Iberian ribbed newt</name>
    <dbReference type="NCBI Taxonomy" id="8319"/>
    <lineage>
        <taxon>Eukaryota</taxon>
        <taxon>Metazoa</taxon>
        <taxon>Chordata</taxon>
        <taxon>Craniata</taxon>
        <taxon>Vertebrata</taxon>
        <taxon>Euteleostomi</taxon>
        <taxon>Amphibia</taxon>
        <taxon>Batrachia</taxon>
        <taxon>Caudata</taxon>
        <taxon>Salamandroidea</taxon>
        <taxon>Salamandridae</taxon>
        <taxon>Pleurodelinae</taxon>
        <taxon>Pleurodeles</taxon>
    </lineage>
</organism>
<evidence type="ECO:0000313" key="3">
    <source>
        <dbReference type="Proteomes" id="UP001066276"/>
    </source>
</evidence>
<keyword evidence="3" id="KW-1185">Reference proteome</keyword>
<name>A0AAV7KNL8_PLEWA</name>
<dbReference type="AlphaFoldDB" id="A0AAV7KNL8"/>
<accession>A0AAV7KNL8</accession>
<evidence type="ECO:0000256" key="1">
    <source>
        <dbReference type="SAM" id="MobiDB-lite"/>
    </source>
</evidence>
<proteinExistence type="predicted"/>
<protein>
    <submittedName>
        <fullName evidence="2">Uncharacterized protein</fullName>
    </submittedName>
</protein>